<dbReference type="GO" id="GO:0042802">
    <property type="term" value="F:identical protein binding"/>
    <property type="evidence" value="ECO:0007669"/>
    <property type="project" value="TreeGrafter"/>
</dbReference>
<sequence length="377" mass="40923">MKLFDVYSCYDINLVNGKGSSISDDKGNKYLDFYGGHGVISIGHSHLHYIFRMEQQLHCLGFYSNAVKNDMQEKLACKLGKLSGYDTYNLFLCNSGAEANENALKVASFHTGKSKIVAIKGAFHGRSSGVLAITDNPLLSSEFNVKHDVVFVEMNDTPALEKALGENDVAALIIEGIQGVNGVVEPSVEFFKSAERLCKTHKAMLILDEIQSGYGRTGKFFAHQHAGIKADIITTAKGMGNGFPIAGVIISPKIKAWSGMLGTTFGGNHLACAAGMAVLEIIEEEQLIGNANKLGDYIITKLKDNKAIKAIRGKGLMIGIDLENMPAIRKQLLEEYGIFTGSSGSTTLRLLPPLSITKKEVDQFIEAFQKLTQIVLV</sequence>
<keyword evidence="7" id="KW-1185">Reference proteome</keyword>
<gene>
    <name evidence="6" type="ORF">ALGA_4037</name>
</gene>
<name>A0A1Y1CPE8_9BACT</name>
<comment type="similarity">
    <text evidence="5">Belongs to the class-III pyridoxal-phosphate-dependent aminotransferase family.</text>
</comment>
<dbReference type="InterPro" id="IPR015422">
    <property type="entry name" value="PyrdxlP-dep_Trfase_small"/>
</dbReference>
<dbReference type="CDD" id="cd00610">
    <property type="entry name" value="OAT_like"/>
    <property type="match status" value="1"/>
</dbReference>
<dbReference type="Pfam" id="PF00202">
    <property type="entry name" value="Aminotran_3"/>
    <property type="match status" value="1"/>
</dbReference>
<dbReference type="Gene3D" id="3.90.1150.10">
    <property type="entry name" value="Aspartate Aminotransferase, domain 1"/>
    <property type="match status" value="1"/>
</dbReference>
<dbReference type="PROSITE" id="PS00600">
    <property type="entry name" value="AA_TRANSFER_CLASS_3"/>
    <property type="match status" value="1"/>
</dbReference>
<evidence type="ECO:0000313" key="6">
    <source>
        <dbReference type="EMBL" id="BAX82329.1"/>
    </source>
</evidence>
<dbReference type="KEGG" id="mbas:ALGA_4037"/>
<evidence type="ECO:0000313" key="7">
    <source>
        <dbReference type="Proteomes" id="UP000218267"/>
    </source>
</evidence>
<dbReference type="SUPFAM" id="SSF53383">
    <property type="entry name" value="PLP-dependent transferases"/>
    <property type="match status" value="1"/>
</dbReference>
<organism evidence="6 7">
    <name type="scientific">Labilibaculum antarcticum</name>
    <dbReference type="NCBI Taxonomy" id="1717717"/>
    <lineage>
        <taxon>Bacteria</taxon>
        <taxon>Pseudomonadati</taxon>
        <taxon>Bacteroidota</taxon>
        <taxon>Bacteroidia</taxon>
        <taxon>Marinilabiliales</taxon>
        <taxon>Marinifilaceae</taxon>
        <taxon>Labilibaculum</taxon>
    </lineage>
</organism>
<reference evidence="7" key="2">
    <citation type="journal article" date="2020" name="Antonie Van Leeuwenhoek">
        <title>Labilibaculum antarcticum sp. nov., a novel facultative anaerobic, psychrotorelant bacterium isolated from marine sediment of Antarctica.</title>
        <authorList>
            <person name="Watanabe M."/>
            <person name="Kojima H."/>
            <person name="Fukui M."/>
        </authorList>
    </citation>
    <scope>NUCLEOTIDE SEQUENCE [LARGE SCALE GENOMIC DNA]</scope>
    <source>
        <strain evidence="7">SPP2</strain>
    </source>
</reference>
<dbReference type="InterPro" id="IPR015424">
    <property type="entry name" value="PyrdxlP-dep_Trfase"/>
</dbReference>
<dbReference type="AlphaFoldDB" id="A0A1Y1CPE8"/>
<keyword evidence="3 6" id="KW-0808">Transferase</keyword>
<dbReference type="InterPro" id="IPR015421">
    <property type="entry name" value="PyrdxlP-dep_Trfase_major"/>
</dbReference>
<dbReference type="OrthoDB" id="9801052at2"/>
<dbReference type="PANTHER" id="PTHR11986:SF79">
    <property type="entry name" value="ACETYLORNITHINE AMINOTRANSFERASE, MITOCHONDRIAL"/>
    <property type="match status" value="1"/>
</dbReference>
<dbReference type="EMBL" id="AP018042">
    <property type="protein sequence ID" value="BAX82329.1"/>
    <property type="molecule type" value="Genomic_DNA"/>
</dbReference>
<comment type="cofactor">
    <cofactor evidence="1">
        <name>pyridoxal 5'-phosphate</name>
        <dbReference type="ChEBI" id="CHEBI:597326"/>
    </cofactor>
</comment>
<dbReference type="InterPro" id="IPR005814">
    <property type="entry name" value="Aminotrans_3"/>
</dbReference>
<dbReference type="FunFam" id="3.40.640.10:FF:000004">
    <property type="entry name" value="Acetylornithine aminotransferase"/>
    <property type="match status" value="1"/>
</dbReference>
<dbReference type="Proteomes" id="UP000218267">
    <property type="component" value="Chromosome"/>
</dbReference>
<evidence type="ECO:0000256" key="4">
    <source>
        <dbReference type="ARBA" id="ARBA00022898"/>
    </source>
</evidence>
<dbReference type="RefSeq" id="WP_096433799.1">
    <property type="nucleotide sequence ID" value="NZ_AP018042.1"/>
</dbReference>
<proteinExistence type="inferred from homology"/>
<dbReference type="InterPro" id="IPR050103">
    <property type="entry name" value="Class-III_PLP-dep_AT"/>
</dbReference>
<dbReference type="PANTHER" id="PTHR11986">
    <property type="entry name" value="AMINOTRANSFERASE CLASS III"/>
    <property type="match status" value="1"/>
</dbReference>
<dbReference type="Gene3D" id="3.40.640.10">
    <property type="entry name" value="Type I PLP-dependent aspartate aminotransferase-like (Major domain)"/>
    <property type="match status" value="1"/>
</dbReference>
<dbReference type="InterPro" id="IPR049704">
    <property type="entry name" value="Aminotrans_3_PPA_site"/>
</dbReference>
<dbReference type="GO" id="GO:0008483">
    <property type="term" value="F:transaminase activity"/>
    <property type="evidence" value="ECO:0007669"/>
    <property type="project" value="UniProtKB-KW"/>
</dbReference>
<keyword evidence="2 6" id="KW-0032">Aminotransferase</keyword>
<accession>A0A1Y1CPE8</accession>
<keyword evidence="4 5" id="KW-0663">Pyridoxal phosphate</keyword>
<protein>
    <submittedName>
        <fullName evidence="6">Aspartate aminotransferase family protein</fullName>
    </submittedName>
</protein>
<dbReference type="GO" id="GO:0030170">
    <property type="term" value="F:pyridoxal phosphate binding"/>
    <property type="evidence" value="ECO:0007669"/>
    <property type="project" value="InterPro"/>
</dbReference>
<evidence type="ECO:0000256" key="1">
    <source>
        <dbReference type="ARBA" id="ARBA00001933"/>
    </source>
</evidence>
<evidence type="ECO:0000256" key="5">
    <source>
        <dbReference type="RuleBase" id="RU003560"/>
    </source>
</evidence>
<evidence type="ECO:0000256" key="3">
    <source>
        <dbReference type="ARBA" id="ARBA00022679"/>
    </source>
</evidence>
<dbReference type="PIRSF" id="PIRSF000521">
    <property type="entry name" value="Transaminase_4ab_Lys_Orn"/>
    <property type="match status" value="1"/>
</dbReference>
<evidence type="ECO:0000256" key="2">
    <source>
        <dbReference type="ARBA" id="ARBA00022576"/>
    </source>
</evidence>
<reference evidence="6 7" key="1">
    <citation type="journal article" date="2018" name="Mar. Genomics">
        <title>Complete genome sequence of Marinifilaceae bacterium strain SPP2, isolated from the Antarctic marine sediment.</title>
        <authorList>
            <person name="Watanabe M."/>
            <person name="Kojima H."/>
            <person name="Fukui M."/>
        </authorList>
    </citation>
    <scope>NUCLEOTIDE SEQUENCE [LARGE SCALE GENOMIC DNA]</scope>
    <source>
        <strain evidence="6 7">SPP2</strain>
    </source>
</reference>